<accession>A0A7X6B0U1</accession>
<dbReference type="GO" id="GO:0003677">
    <property type="term" value="F:DNA binding"/>
    <property type="evidence" value="ECO:0007669"/>
    <property type="project" value="InterPro"/>
</dbReference>
<evidence type="ECO:0000256" key="1">
    <source>
        <dbReference type="SAM" id="MobiDB-lite"/>
    </source>
</evidence>
<gene>
    <name evidence="3" type="ORF">SMALB_7597</name>
</gene>
<dbReference type="SUPFAM" id="SSF55781">
    <property type="entry name" value="GAF domain-like"/>
    <property type="match status" value="1"/>
</dbReference>
<sequence length="513" mass="54790">MVRLVRAMVALGLAAREDGQITLGPRIARLAAAADGVPAAGVEKLATLRDATGASAVRLHQRCGPVTRVCIAEVLDLHAPERPQLGVPVPLRAGPVTQTFLAWQTANLPGRASRGTVPYTTDTLAWTRRRGWAQGFSGRDHRVAMVAAPVLDRGKRVVAVLAISGPVASLTTTPGRTYGRALSDAASDSDVISECLHRRGEGGIRRSDADSEQPAPAGHPTAEARMSTRSATKIGPPRAGRIRLPREGEAPAAAPLVVGAYLRSLRRSRGMNGTDAAWMIRRSAATLSRMETGLLHRVADAVELLEYYGIEDAINLAAVEDLLQEPQRHRLFDPGPGWLDRLRACQRQAENMVIYSAFTIPDLARIPTYPADALTRRLRAGIPVRLGPRERLTVDNGEGITLLLDKLVLGRLLSEPSVMAAQLAHLRQLAGSERGPRVLIVPVTVPVIPPAALTYAMTLAGHDLIVEEGPDSVVYYTGEEAAERRRLLQDALALGVPLSVSTAVSDQAPTGGA</sequence>
<dbReference type="Gene3D" id="3.30.450.40">
    <property type="match status" value="1"/>
</dbReference>
<dbReference type="SUPFAM" id="SSF47413">
    <property type="entry name" value="lambda repressor-like DNA-binding domains"/>
    <property type="match status" value="1"/>
</dbReference>
<dbReference type="InterPro" id="IPR014757">
    <property type="entry name" value="Tscrpt_reg_IclR_C"/>
</dbReference>
<proteinExistence type="predicted"/>
<dbReference type="InterPro" id="IPR029016">
    <property type="entry name" value="GAF-like_dom_sf"/>
</dbReference>
<evidence type="ECO:0000259" key="2">
    <source>
        <dbReference type="PROSITE" id="PS51078"/>
    </source>
</evidence>
<evidence type="ECO:0000313" key="3">
    <source>
        <dbReference type="EMBL" id="NIY69473.1"/>
    </source>
</evidence>
<comment type="caution">
    <text evidence="3">The sequence shown here is derived from an EMBL/GenBank/DDBJ whole genome shotgun (WGS) entry which is preliminary data.</text>
</comment>
<dbReference type="InterPro" id="IPR010982">
    <property type="entry name" value="Lambda_DNA-bd_dom_sf"/>
</dbReference>
<reference evidence="3 4" key="1">
    <citation type="submission" date="2020-02" db="EMBL/GenBank/DDBJ databases">
        <title>Streptomyces malaysiensis DSM14702 (JHCC583434, PFL_A843) Genome sequencing and assembly.</title>
        <authorList>
            <person name="Samborskyy M."/>
        </authorList>
    </citation>
    <scope>NUCLEOTIDE SEQUENCE [LARGE SCALE GENOMIC DNA]</scope>
    <source>
        <strain evidence="3 4">DSM 14702</strain>
    </source>
</reference>
<dbReference type="Proteomes" id="UP000536624">
    <property type="component" value="Unassembled WGS sequence"/>
</dbReference>
<organism evidence="3 4">
    <name type="scientific">Streptomyces malaysiensis</name>
    <dbReference type="NCBI Taxonomy" id="92644"/>
    <lineage>
        <taxon>Bacteria</taxon>
        <taxon>Bacillati</taxon>
        <taxon>Actinomycetota</taxon>
        <taxon>Actinomycetes</taxon>
        <taxon>Kitasatosporales</taxon>
        <taxon>Streptomycetaceae</taxon>
        <taxon>Streptomyces</taxon>
        <taxon>Streptomyces violaceusniger group</taxon>
    </lineage>
</organism>
<dbReference type="InterPro" id="IPR043917">
    <property type="entry name" value="DUF5753"/>
</dbReference>
<feature type="domain" description="IclR-ED" evidence="2">
    <location>
        <begin position="1"/>
        <end position="198"/>
    </location>
</feature>
<protein>
    <recommendedName>
        <fullName evidence="2">IclR-ED domain-containing protein</fullName>
    </recommendedName>
</protein>
<evidence type="ECO:0000313" key="4">
    <source>
        <dbReference type="Proteomes" id="UP000536624"/>
    </source>
</evidence>
<feature type="compositionally biased region" description="Basic and acidic residues" evidence="1">
    <location>
        <begin position="200"/>
        <end position="209"/>
    </location>
</feature>
<dbReference type="AlphaFoldDB" id="A0A7X6B0U1"/>
<dbReference type="Pfam" id="PF13560">
    <property type="entry name" value="HTH_31"/>
    <property type="match status" value="1"/>
</dbReference>
<dbReference type="PROSITE" id="PS51078">
    <property type="entry name" value="ICLR_ED"/>
    <property type="match status" value="1"/>
</dbReference>
<dbReference type="Pfam" id="PF19054">
    <property type="entry name" value="DUF5753"/>
    <property type="match status" value="1"/>
</dbReference>
<name>A0A7X6B0U1_STRMQ</name>
<dbReference type="EMBL" id="JAALLH010000002">
    <property type="protein sequence ID" value="NIY69473.1"/>
    <property type="molecule type" value="Genomic_DNA"/>
</dbReference>
<feature type="region of interest" description="Disordered" evidence="1">
    <location>
        <begin position="200"/>
        <end position="243"/>
    </location>
</feature>